<gene>
    <name evidence="1" type="ORF">GTC17253_22520</name>
</gene>
<protein>
    <submittedName>
        <fullName evidence="1">DUF177 domain-containing protein</fullName>
    </submittedName>
</protein>
<dbReference type="AlphaFoldDB" id="A0AB33IRD2"/>
<proteinExistence type="predicted"/>
<accession>A0AB33IRD2</accession>
<sequence>MGSLEPFKIDLKGLKEGDTELVFHLDDSYFEAIDAPEVQRGELRTDLSIHRVGDFFELNFHTSGTIQVPCDRCLEPMAQAIDTQNKLVVKFGEDYVEDDDLVTVPENEGVVDVSWFVYEFVELSIPFKHAHAPGECDPAMLKLLEAHSTTENANEDDSKDTIDPRWAGLEKIKTTIKE</sequence>
<reference evidence="1" key="1">
    <citation type="submission" date="2024-07" db="EMBL/GenBank/DDBJ databases">
        <title>Complete genome sequence of Prevotella sp. YM-2024 GTC17253.</title>
        <authorList>
            <person name="Hayashi M."/>
            <person name="Muto Y."/>
            <person name="Tanaka K."/>
            <person name="Niwa H."/>
        </authorList>
    </citation>
    <scope>NUCLEOTIDE SEQUENCE</scope>
    <source>
        <strain evidence="1">GTC17253</strain>
    </source>
</reference>
<organism evidence="1">
    <name type="scientific">Prevotella sp. GTC17253</name>
    <dbReference type="NCBI Taxonomy" id="3236793"/>
    <lineage>
        <taxon>Bacteria</taxon>
        <taxon>Pseudomonadati</taxon>
        <taxon>Bacteroidota</taxon>
        <taxon>Bacteroidia</taxon>
        <taxon>Bacteroidales</taxon>
        <taxon>Prevotellaceae</taxon>
        <taxon>Prevotella</taxon>
    </lineage>
</organism>
<dbReference type="Pfam" id="PF02620">
    <property type="entry name" value="YceD"/>
    <property type="match status" value="1"/>
</dbReference>
<name>A0AB33IRD2_9BACT</name>
<dbReference type="InterPro" id="IPR003772">
    <property type="entry name" value="YceD"/>
</dbReference>
<dbReference type="EMBL" id="AP035785">
    <property type="protein sequence ID" value="BFO72286.1"/>
    <property type="molecule type" value="Genomic_DNA"/>
</dbReference>
<evidence type="ECO:0000313" key="1">
    <source>
        <dbReference type="EMBL" id="BFO72286.1"/>
    </source>
</evidence>